<feature type="domain" description="RDD" evidence="7">
    <location>
        <begin position="20"/>
        <end position="175"/>
    </location>
</feature>
<dbReference type="EMBL" id="JBHSBH010000002">
    <property type="protein sequence ID" value="MFC3994512.1"/>
    <property type="molecule type" value="Genomic_DNA"/>
</dbReference>
<comment type="subcellular location">
    <subcellularLocation>
        <location evidence="1">Cell membrane</location>
        <topology evidence="1">Multi-pass membrane protein</topology>
    </subcellularLocation>
</comment>
<dbReference type="InterPro" id="IPR010432">
    <property type="entry name" value="RDD"/>
</dbReference>
<evidence type="ECO:0000313" key="8">
    <source>
        <dbReference type="EMBL" id="MFC3994512.1"/>
    </source>
</evidence>
<feature type="transmembrane region" description="Helical" evidence="6">
    <location>
        <begin position="31"/>
        <end position="54"/>
    </location>
</feature>
<dbReference type="RefSeq" id="WP_378529380.1">
    <property type="nucleotide sequence ID" value="NZ_JBHSBH010000002.1"/>
</dbReference>
<keyword evidence="3 6" id="KW-0812">Transmembrane</keyword>
<reference evidence="9" key="1">
    <citation type="journal article" date="2019" name="Int. J. Syst. Evol. Microbiol.">
        <title>The Global Catalogue of Microorganisms (GCM) 10K type strain sequencing project: providing services to taxonomists for standard genome sequencing and annotation.</title>
        <authorList>
            <consortium name="The Broad Institute Genomics Platform"/>
            <consortium name="The Broad Institute Genome Sequencing Center for Infectious Disease"/>
            <person name="Wu L."/>
            <person name="Ma J."/>
        </authorList>
    </citation>
    <scope>NUCLEOTIDE SEQUENCE [LARGE SCALE GENOMIC DNA]</scope>
    <source>
        <strain evidence="9">TBRC 1826</strain>
    </source>
</reference>
<dbReference type="InterPro" id="IPR051791">
    <property type="entry name" value="Pra-immunoreactive"/>
</dbReference>
<sequence length="183" mass="19481">MAPVPVPPPPASGVEPERPVAPWGARAAARIIDWVIVLVPASIVALIIALVWIGGQALDGLRDGSVIWRNFVIIFSVVNFLILTIYDTVLVKGRRRTFGKSLMKLEVAPADSGGRPGPIPVSSIIARSAVLNIGSLTMALGWVAVIFLGPFALLAVALWPLWDGPRCQGLHDKVARTMVVRAG</sequence>
<comment type="caution">
    <text evidence="8">The sequence shown here is derived from an EMBL/GenBank/DDBJ whole genome shotgun (WGS) entry which is preliminary data.</text>
</comment>
<keyword evidence="4 6" id="KW-1133">Transmembrane helix</keyword>
<evidence type="ECO:0000256" key="1">
    <source>
        <dbReference type="ARBA" id="ARBA00004651"/>
    </source>
</evidence>
<feature type="transmembrane region" description="Helical" evidence="6">
    <location>
        <begin position="66"/>
        <end position="86"/>
    </location>
</feature>
<dbReference type="Pfam" id="PF06271">
    <property type="entry name" value="RDD"/>
    <property type="match status" value="1"/>
</dbReference>
<name>A0ABV8FHT3_9ACTN</name>
<feature type="transmembrane region" description="Helical" evidence="6">
    <location>
        <begin position="139"/>
        <end position="162"/>
    </location>
</feature>
<evidence type="ECO:0000256" key="2">
    <source>
        <dbReference type="ARBA" id="ARBA00022475"/>
    </source>
</evidence>
<evidence type="ECO:0000256" key="5">
    <source>
        <dbReference type="ARBA" id="ARBA00023136"/>
    </source>
</evidence>
<keyword evidence="5 6" id="KW-0472">Membrane</keyword>
<evidence type="ECO:0000313" key="9">
    <source>
        <dbReference type="Proteomes" id="UP001595847"/>
    </source>
</evidence>
<gene>
    <name evidence="8" type="ORF">ACFOVU_01185</name>
</gene>
<keyword evidence="9" id="KW-1185">Reference proteome</keyword>
<evidence type="ECO:0000256" key="3">
    <source>
        <dbReference type="ARBA" id="ARBA00022692"/>
    </source>
</evidence>
<proteinExistence type="predicted"/>
<protein>
    <submittedName>
        <fullName evidence="8">RDD family protein</fullName>
    </submittedName>
</protein>
<evidence type="ECO:0000256" key="6">
    <source>
        <dbReference type="SAM" id="Phobius"/>
    </source>
</evidence>
<dbReference type="PANTHER" id="PTHR36115">
    <property type="entry name" value="PROLINE-RICH ANTIGEN HOMOLOG-RELATED"/>
    <property type="match status" value="1"/>
</dbReference>
<dbReference type="Proteomes" id="UP001595847">
    <property type="component" value="Unassembled WGS sequence"/>
</dbReference>
<evidence type="ECO:0000259" key="7">
    <source>
        <dbReference type="Pfam" id="PF06271"/>
    </source>
</evidence>
<accession>A0ABV8FHT3</accession>
<keyword evidence="2" id="KW-1003">Cell membrane</keyword>
<organism evidence="8 9">
    <name type="scientific">Nocardiopsis sediminis</name>
    <dbReference type="NCBI Taxonomy" id="1778267"/>
    <lineage>
        <taxon>Bacteria</taxon>
        <taxon>Bacillati</taxon>
        <taxon>Actinomycetota</taxon>
        <taxon>Actinomycetes</taxon>
        <taxon>Streptosporangiales</taxon>
        <taxon>Nocardiopsidaceae</taxon>
        <taxon>Nocardiopsis</taxon>
    </lineage>
</organism>
<evidence type="ECO:0000256" key="4">
    <source>
        <dbReference type="ARBA" id="ARBA00022989"/>
    </source>
</evidence>